<dbReference type="EMBL" id="CAJVQB010156609">
    <property type="protein sequence ID" value="CAG8856140.1"/>
    <property type="molecule type" value="Genomic_DNA"/>
</dbReference>
<feature type="non-terminal residue" evidence="1">
    <location>
        <position position="79"/>
    </location>
</feature>
<keyword evidence="2" id="KW-1185">Reference proteome</keyword>
<gene>
    <name evidence="1" type="ORF">GMARGA_LOCUS44961</name>
</gene>
<protein>
    <submittedName>
        <fullName evidence="1">14900_t:CDS:1</fullName>
    </submittedName>
</protein>
<proteinExistence type="predicted"/>
<evidence type="ECO:0000313" key="1">
    <source>
        <dbReference type="EMBL" id="CAG8856140.1"/>
    </source>
</evidence>
<comment type="caution">
    <text evidence="1">The sequence shown here is derived from an EMBL/GenBank/DDBJ whole genome shotgun (WGS) entry which is preliminary data.</text>
</comment>
<evidence type="ECO:0000313" key="2">
    <source>
        <dbReference type="Proteomes" id="UP000789901"/>
    </source>
</evidence>
<feature type="non-terminal residue" evidence="1">
    <location>
        <position position="1"/>
    </location>
</feature>
<organism evidence="1 2">
    <name type="scientific">Gigaspora margarita</name>
    <dbReference type="NCBI Taxonomy" id="4874"/>
    <lineage>
        <taxon>Eukaryota</taxon>
        <taxon>Fungi</taxon>
        <taxon>Fungi incertae sedis</taxon>
        <taxon>Mucoromycota</taxon>
        <taxon>Glomeromycotina</taxon>
        <taxon>Glomeromycetes</taxon>
        <taxon>Diversisporales</taxon>
        <taxon>Gigasporaceae</taxon>
        <taxon>Gigaspora</taxon>
    </lineage>
</organism>
<accession>A0ABN7XNQ6</accession>
<dbReference type="Proteomes" id="UP000789901">
    <property type="component" value="Unassembled WGS sequence"/>
</dbReference>
<sequence length="79" mass="8462">EYGCCCKDCVAKYGCYCGDKLFVESVRGRTAGDKDSFVKGRIAGDKASFVRGRIAGEKISETEVSDDKGLGAKDLVTNL</sequence>
<name>A0ABN7XNQ6_GIGMA</name>
<reference evidence="1 2" key="1">
    <citation type="submission" date="2021-06" db="EMBL/GenBank/DDBJ databases">
        <authorList>
            <person name="Kallberg Y."/>
            <person name="Tangrot J."/>
            <person name="Rosling A."/>
        </authorList>
    </citation>
    <scope>NUCLEOTIDE SEQUENCE [LARGE SCALE GENOMIC DNA]</scope>
    <source>
        <strain evidence="1 2">120-4 pot B 10/14</strain>
    </source>
</reference>